<keyword evidence="1" id="KW-1133">Transmembrane helix</keyword>
<organism evidence="2 3">
    <name type="scientific">Pristionchus mayeri</name>
    <dbReference type="NCBI Taxonomy" id="1317129"/>
    <lineage>
        <taxon>Eukaryota</taxon>
        <taxon>Metazoa</taxon>
        <taxon>Ecdysozoa</taxon>
        <taxon>Nematoda</taxon>
        <taxon>Chromadorea</taxon>
        <taxon>Rhabditida</taxon>
        <taxon>Rhabditina</taxon>
        <taxon>Diplogasteromorpha</taxon>
        <taxon>Diplogasteroidea</taxon>
        <taxon>Neodiplogasteridae</taxon>
        <taxon>Pristionchus</taxon>
    </lineage>
</organism>
<feature type="non-terminal residue" evidence="2">
    <location>
        <position position="1"/>
    </location>
</feature>
<protein>
    <submittedName>
        <fullName evidence="2">Uncharacterized protein</fullName>
    </submittedName>
</protein>
<keyword evidence="3" id="KW-1185">Reference proteome</keyword>
<keyword evidence="1" id="KW-0472">Membrane</keyword>
<dbReference type="EMBL" id="BTRK01000002">
    <property type="protein sequence ID" value="GMR35549.1"/>
    <property type="molecule type" value="Genomic_DNA"/>
</dbReference>
<comment type="caution">
    <text evidence="2">The sequence shown here is derived from an EMBL/GenBank/DDBJ whole genome shotgun (WGS) entry which is preliminary data.</text>
</comment>
<keyword evidence="1" id="KW-0812">Transmembrane</keyword>
<accession>A0AAN4Z9F7</accession>
<gene>
    <name evidence="2" type="ORF">PMAYCL1PPCAC_05744</name>
</gene>
<reference evidence="3" key="1">
    <citation type="submission" date="2022-10" db="EMBL/GenBank/DDBJ databases">
        <title>Genome assembly of Pristionchus species.</title>
        <authorList>
            <person name="Yoshida K."/>
            <person name="Sommer R.J."/>
        </authorList>
    </citation>
    <scope>NUCLEOTIDE SEQUENCE [LARGE SCALE GENOMIC DNA]</scope>
    <source>
        <strain evidence="3">RS5460</strain>
    </source>
</reference>
<evidence type="ECO:0000256" key="1">
    <source>
        <dbReference type="SAM" id="Phobius"/>
    </source>
</evidence>
<dbReference type="AlphaFoldDB" id="A0AAN4Z9F7"/>
<evidence type="ECO:0000313" key="2">
    <source>
        <dbReference type="EMBL" id="GMR35549.1"/>
    </source>
</evidence>
<dbReference type="Proteomes" id="UP001328107">
    <property type="component" value="Unassembled WGS sequence"/>
</dbReference>
<name>A0AAN4Z9F7_9BILA</name>
<feature type="transmembrane region" description="Helical" evidence="1">
    <location>
        <begin position="99"/>
        <end position="126"/>
    </location>
</feature>
<evidence type="ECO:0000313" key="3">
    <source>
        <dbReference type="Proteomes" id="UP001328107"/>
    </source>
</evidence>
<sequence>QNDEYKPEYHLGMTPNGASCGDGKYCLNAQCVSKNELLSNAVECGECESGEILCTFWYFNFGVCTNLGCRCGGEKGGDLCIVLSQGSSPTRSSTAGQRALGAFFIFLVFAGIWLTIFGVATVYYRVKRKENLPKM</sequence>
<proteinExistence type="predicted"/>